<dbReference type="RefSeq" id="WP_015279665.1">
    <property type="nucleotide sequence ID" value="NC_019940.1"/>
</dbReference>
<dbReference type="KEGG" id="tmb:Thimo_0679"/>
<keyword evidence="2" id="KW-1185">Reference proteome</keyword>
<dbReference type="Proteomes" id="UP000010816">
    <property type="component" value="Chromosome"/>
</dbReference>
<protein>
    <submittedName>
        <fullName evidence="1">Uncharacterized protein</fullName>
    </submittedName>
</protein>
<gene>
    <name evidence="1" type="ORF">Thimo_0679</name>
</gene>
<sequence>MTDSEKDRSITDERRHLRVRLARIEADLAYFQARLELIGEPTSANQRAQRKLFKLLHEQMGTCLADAKAPSNELETAPGGQAD</sequence>
<accession>L0GS02</accession>
<dbReference type="OrthoDB" id="5772762at2"/>
<evidence type="ECO:0000313" key="2">
    <source>
        <dbReference type="Proteomes" id="UP000010816"/>
    </source>
</evidence>
<organism evidence="1 2">
    <name type="scientific">Thioflavicoccus mobilis 8321</name>
    <dbReference type="NCBI Taxonomy" id="765912"/>
    <lineage>
        <taxon>Bacteria</taxon>
        <taxon>Pseudomonadati</taxon>
        <taxon>Pseudomonadota</taxon>
        <taxon>Gammaproteobacteria</taxon>
        <taxon>Chromatiales</taxon>
        <taxon>Chromatiaceae</taxon>
        <taxon>Thioflavicoccus</taxon>
    </lineage>
</organism>
<dbReference type="AlphaFoldDB" id="L0GS02"/>
<dbReference type="HOGENOM" id="CLU_189662_0_0_6"/>
<dbReference type="STRING" id="765912.Thimo_0679"/>
<reference evidence="1 2" key="1">
    <citation type="submission" date="2011-09" db="EMBL/GenBank/DDBJ databases">
        <title>Complete sequence of chromosome of Thioflavicoccus mobilis 8321.</title>
        <authorList>
            <consortium name="US DOE Joint Genome Institute"/>
            <person name="Lucas S."/>
            <person name="Han J."/>
            <person name="Lapidus A."/>
            <person name="Cheng J.-F."/>
            <person name="Goodwin L."/>
            <person name="Pitluck S."/>
            <person name="Peters L."/>
            <person name="Ovchinnikova G."/>
            <person name="Lu M."/>
            <person name="Detter J.C."/>
            <person name="Han C."/>
            <person name="Tapia R."/>
            <person name="Land M."/>
            <person name="Hauser L."/>
            <person name="Kyrpides N."/>
            <person name="Ivanova N."/>
            <person name="Pagani I."/>
            <person name="Vogl K."/>
            <person name="Liu Z."/>
            <person name="Imhoff J."/>
            <person name="Thiel V."/>
            <person name="Frigaard N.-U."/>
            <person name="Bryant D."/>
            <person name="Woyke T."/>
        </authorList>
    </citation>
    <scope>NUCLEOTIDE SEQUENCE [LARGE SCALE GENOMIC DNA]</scope>
    <source>
        <strain evidence="1 2">8321</strain>
    </source>
</reference>
<name>L0GS02_9GAMM</name>
<dbReference type="EMBL" id="CP003051">
    <property type="protein sequence ID" value="AGA89518.1"/>
    <property type="molecule type" value="Genomic_DNA"/>
</dbReference>
<proteinExistence type="predicted"/>
<evidence type="ECO:0000313" key="1">
    <source>
        <dbReference type="EMBL" id="AGA89518.1"/>
    </source>
</evidence>
<dbReference type="eggNOG" id="ENOG5032Z62">
    <property type="taxonomic scope" value="Bacteria"/>
</dbReference>